<comment type="caution">
    <text evidence="1">The sequence shown here is derived from an EMBL/GenBank/DDBJ whole genome shotgun (WGS) entry which is preliminary data.</text>
</comment>
<evidence type="ECO:0000313" key="1">
    <source>
        <dbReference type="EMBL" id="GAH47469.1"/>
    </source>
</evidence>
<organism evidence="1">
    <name type="scientific">marine sediment metagenome</name>
    <dbReference type="NCBI Taxonomy" id="412755"/>
    <lineage>
        <taxon>unclassified sequences</taxon>
        <taxon>metagenomes</taxon>
        <taxon>ecological metagenomes</taxon>
    </lineage>
</organism>
<reference evidence="1" key="1">
    <citation type="journal article" date="2014" name="Front. Microbiol.">
        <title>High frequency of phylogenetically diverse reductive dehalogenase-homologous genes in deep subseafloor sedimentary metagenomes.</title>
        <authorList>
            <person name="Kawai M."/>
            <person name="Futagami T."/>
            <person name="Toyoda A."/>
            <person name="Takaki Y."/>
            <person name="Nishi S."/>
            <person name="Hori S."/>
            <person name="Arai W."/>
            <person name="Tsubouchi T."/>
            <person name="Morono Y."/>
            <person name="Uchiyama I."/>
            <person name="Ito T."/>
            <person name="Fujiyama A."/>
            <person name="Inagaki F."/>
            <person name="Takami H."/>
        </authorList>
    </citation>
    <scope>NUCLEOTIDE SEQUENCE</scope>
    <source>
        <strain evidence="1">Expedition CK06-06</strain>
    </source>
</reference>
<name>X1H0W4_9ZZZZ</name>
<dbReference type="AlphaFoldDB" id="X1H0W4"/>
<proteinExistence type="predicted"/>
<accession>X1H0W4</accession>
<dbReference type="EMBL" id="BARU01024051">
    <property type="protein sequence ID" value="GAH47469.1"/>
    <property type="molecule type" value="Genomic_DNA"/>
</dbReference>
<sequence>MTAASSRVPATLVSGMLQINMGIGAISISYDPKTQHVQFRRDENVRVEAK</sequence>
<gene>
    <name evidence="1" type="ORF">S03H2_38957</name>
</gene>
<protein>
    <submittedName>
        <fullName evidence="1">Uncharacterized protein</fullName>
    </submittedName>
</protein>